<dbReference type="Proteomes" id="UP000789704">
    <property type="component" value="Unassembled WGS sequence"/>
</dbReference>
<dbReference type="CDD" id="cd00082">
    <property type="entry name" value="HisKA"/>
    <property type="match status" value="1"/>
</dbReference>
<comment type="catalytic activity">
    <reaction evidence="1">
        <text>ATP + protein L-histidine = ADP + protein N-phospho-L-histidine.</text>
        <dbReference type="EC" id="2.7.13.3"/>
    </reaction>
</comment>
<evidence type="ECO:0000256" key="7">
    <source>
        <dbReference type="SAM" id="Coils"/>
    </source>
</evidence>
<dbReference type="InterPro" id="IPR036097">
    <property type="entry name" value="HisK_dim/P_sf"/>
</dbReference>
<dbReference type="EMBL" id="CAJQZC010000010">
    <property type="protein sequence ID" value="CAG4917474.1"/>
    <property type="molecule type" value="Genomic_DNA"/>
</dbReference>
<protein>
    <recommendedName>
        <fullName evidence="2">histidine kinase</fullName>
        <ecNumber evidence="2">2.7.13.3</ecNumber>
    </recommendedName>
</protein>
<dbReference type="Pfam" id="PF13185">
    <property type="entry name" value="GAF_2"/>
    <property type="match status" value="1"/>
</dbReference>
<keyword evidence="5 10" id="KW-0418">Kinase</keyword>
<dbReference type="CDD" id="cd00075">
    <property type="entry name" value="HATPase"/>
    <property type="match status" value="1"/>
</dbReference>
<dbReference type="InterPro" id="IPR003594">
    <property type="entry name" value="HATPase_dom"/>
</dbReference>
<dbReference type="SMART" id="SM00448">
    <property type="entry name" value="REC"/>
    <property type="match status" value="1"/>
</dbReference>
<feature type="domain" description="Response regulatory" evidence="9">
    <location>
        <begin position="479"/>
        <end position="595"/>
    </location>
</feature>
<dbReference type="Pfam" id="PF00072">
    <property type="entry name" value="Response_reg"/>
    <property type="match status" value="1"/>
</dbReference>
<dbReference type="PROSITE" id="PS50110">
    <property type="entry name" value="RESPONSE_REGULATORY"/>
    <property type="match status" value="1"/>
</dbReference>
<dbReference type="RefSeq" id="WP_228882156.1">
    <property type="nucleotide sequence ID" value="NZ_CAJQZC010000010.1"/>
</dbReference>
<evidence type="ECO:0000259" key="9">
    <source>
        <dbReference type="PROSITE" id="PS50110"/>
    </source>
</evidence>
<organism evidence="10 11">
    <name type="scientific">Paraburkholderia saeva</name>
    <dbReference type="NCBI Taxonomy" id="2777537"/>
    <lineage>
        <taxon>Bacteria</taxon>
        <taxon>Pseudomonadati</taxon>
        <taxon>Pseudomonadota</taxon>
        <taxon>Betaproteobacteria</taxon>
        <taxon>Burkholderiales</taxon>
        <taxon>Burkholderiaceae</taxon>
        <taxon>Paraburkholderia</taxon>
    </lineage>
</organism>
<dbReference type="InterPro" id="IPR003018">
    <property type="entry name" value="GAF"/>
</dbReference>
<keyword evidence="3 6" id="KW-0597">Phosphoprotein</keyword>
<evidence type="ECO:0000256" key="4">
    <source>
        <dbReference type="ARBA" id="ARBA00022679"/>
    </source>
</evidence>
<dbReference type="Gene3D" id="3.30.565.10">
    <property type="entry name" value="Histidine kinase-like ATPase, C-terminal domain"/>
    <property type="match status" value="1"/>
</dbReference>
<feature type="domain" description="Histidine kinase" evidence="8">
    <location>
        <begin position="226"/>
        <end position="458"/>
    </location>
</feature>
<dbReference type="InterPro" id="IPR029016">
    <property type="entry name" value="GAF-like_dom_sf"/>
</dbReference>
<dbReference type="PROSITE" id="PS50109">
    <property type="entry name" value="HIS_KIN"/>
    <property type="match status" value="1"/>
</dbReference>
<dbReference type="GO" id="GO:0000155">
    <property type="term" value="F:phosphorelay sensor kinase activity"/>
    <property type="evidence" value="ECO:0007669"/>
    <property type="project" value="InterPro"/>
</dbReference>
<accession>A0A9N8S1F3</accession>
<keyword evidence="7" id="KW-0175">Coiled coil</keyword>
<dbReference type="SUPFAM" id="SSF55781">
    <property type="entry name" value="GAF domain-like"/>
    <property type="match status" value="1"/>
</dbReference>
<dbReference type="Pfam" id="PF02518">
    <property type="entry name" value="HATPase_c"/>
    <property type="match status" value="1"/>
</dbReference>
<evidence type="ECO:0000256" key="5">
    <source>
        <dbReference type="ARBA" id="ARBA00022777"/>
    </source>
</evidence>
<proteinExistence type="predicted"/>
<dbReference type="Gene3D" id="1.10.287.130">
    <property type="match status" value="1"/>
</dbReference>
<name>A0A9N8S1F3_9BURK</name>
<sequence>MKPAQPTANTDIERARVAGVLATEAFLRRPARAADHLAENDVLLALVRALTGSPDALLQSFASSALALCKAGSAGISLLEGASASDAVFRWIAVAGLCEGLAGTSTERDECPCGMTLALGTPQLFERPQDFFACLQDTQPEVVEGLVVPIPAAEGPHGAIWVISHDPAHMFDPEDARLLTHIATLAGAALTHLNARRRASEEAAVAEAARAQLEESEVRREEFIAMLGHELRNPMSPIESAIGASKHLCASNDEALGVLNVAQRQMRHLRTLVDDLLDAARLKHGKVAIRRSNTSLNEIVFDAVTAVNHHVEARKHVLTLHGIDDPVYVRADHVRLSQVLGNLLSNAAKYTPAGGHIELNVASLPEEPLTTGASGKDNYGVVVITITDDGVGIDPGMLPHVFDLFAQSPSSNARAEGGLGIGLAVAKRMVELHAGTIAIGSTRGGSGTTVTLHLPILDRKRSTLEPSRRDVTPMPAPARLLLVDDNRDALEALKTLLEVQGHKVVAVDNGRDAVELIRSWLPEVAVVDVGMPGMDGFEVARAIRSHVELSSVMIVALTGYASESDKSRALAAGFHYHLTKPLSIDKLNYLLSHRSGGMIQGLV</sequence>
<evidence type="ECO:0000259" key="8">
    <source>
        <dbReference type="PROSITE" id="PS50109"/>
    </source>
</evidence>
<dbReference type="Gene3D" id="3.30.450.40">
    <property type="match status" value="1"/>
</dbReference>
<feature type="coiled-coil region" evidence="7">
    <location>
        <begin position="196"/>
        <end position="226"/>
    </location>
</feature>
<dbReference type="PRINTS" id="PR00344">
    <property type="entry name" value="BCTRLSENSOR"/>
</dbReference>
<dbReference type="EC" id="2.7.13.3" evidence="2"/>
<keyword evidence="11" id="KW-1185">Reference proteome</keyword>
<feature type="modified residue" description="4-aspartylphosphate" evidence="6">
    <location>
        <position position="528"/>
    </location>
</feature>
<evidence type="ECO:0000256" key="3">
    <source>
        <dbReference type="ARBA" id="ARBA00022553"/>
    </source>
</evidence>
<evidence type="ECO:0000256" key="1">
    <source>
        <dbReference type="ARBA" id="ARBA00000085"/>
    </source>
</evidence>
<gene>
    <name evidence="10" type="primary">rcsC_8</name>
    <name evidence="10" type="ORF">LMG31841_04685</name>
</gene>
<dbReference type="InterPro" id="IPR004358">
    <property type="entry name" value="Sig_transdc_His_kin-like_C"/>
</dbReference>
<evidence type="ECO:0000313" key="11">
    <source>
        <dbReference type="Proteomes" id="UP000789704"/>
    </source>
</evidence>
<dbReference type="SMART" id="SM00387">
    <property type="entry name" value="HATPase_c"/>
    <property type="match status" value="1"/>
</dbReference>
<reference evidence="10" key="1">
    <citation type="submission" date="2021-04" db="EMBL/GenBank/DDBJ databases">
        <authorList>
            <person name="Vanwijnsberghe S."/>
        </authorList>
    </citation>
    <scope>NUCLEOTIDE SEQUENCE</scope>
    <source>
        <strain evidence="10">LMG 31841</strain>
    </source>
</reference>
<comment type="caution">
    <text evidence="10">The sequence shown here is derived from an EMBL/GenBank/DDBJ whole genome shotgun (WGS) entry which is preliminary data.</text>
</comment>
<dbReference type="SUPFAM" id="SSF52172">
    <property type="entry name" value="CheY-like"/>
    <property type="match status" value="1"/>
</dbReference>
<evidence type="ECO:0000256" key="2">
    <source>
        <dbReference type="ARBA" id="ARBA00012438"/>
    </source>
</evidence>
<evidence type="ECO:0000256" key="6">
    <source>
        <dbReference type="PROSITE-ProRule" id="PRU00169"/>
    </source>
</evidence>
<dbReference type="Gene3D" id="3.40.50.2300">
    <property type="match status" value="1"/>
</dbReference>
<dbReference type="SMART" id="SM00388">
    <property type="entry name" value="HisKA"/>
    <property type="match status" value="1"/>
</dbReference>
<dbReference type="InterPro" id="IPR001789">
    <property type="entry name" value="Sig_transdc_resp-reg_receiver"/>
</dbReference>
<dbReference type="SUPFAM" id="SSF47384">
    <property type="entry name" value="Homodimeric domain of signal transducing histidine kinase"/>
    <property type="match status" value="1"/>
</dbReference>
<evidence type="ECO:0000313" key="10">
    <source>
        <dbReference type="EMBL" id="CAG4917474.1"/>
    </source>
</evidence>
<dbReference type="CDD" id="cd17580">
    <property type="entry name" value="REC_2_DhkD-like"/>
    <property type="match status" value="1"/>
</dbReference>
<dbReference type="InterPro" id="IPR011006">
    <property type="entry name" value="CheY-like_superfamily"/>
</dbReference>
<dbReference type="InterPro" id="IPR036890">
    <property type="entry name" value="HATPase_C_sf"/>
</dbReference>
<dbReference type="InterPro" id="IPR003661">
    <property type="entry name" value="HisK_dim/P_dom"/>
</dbReference>
<dbReference type="InterPro" id="IPR005467">
    <property type="entry name" value="His_kinase_dom"/>
</dbReference>
<dbReference type="PANTHER" id="PTHR43547">
    <property type="entry name" value="TWO-COMPONENT HISTIDINE KINASE"/>
    <property type="match status" value="1"/>
</dbReference>
<keyword evidence="4 10" id="KW-0808">Transferase</keyword>
<dbReference type="AlphaFoldDB" id="A0A9N8S1F3"/>
<dbReference type="PANTHER" id="PTHR43547:SF2">
    <property type="entry name" value="HYBRID SIGNAL TRANSDUCTION HISTIDINE KINASE C"/>
    <property type="match status" value="1"/>
</dbReference>
<dbReference type="Pfam" id="PF00512">
    <property type="entry name" value="HisKA"/>
    <property type="match status" value="1"/>
</dbReference>
<dbReference type="SUPFAM" id="SSF55874">
    <property type="entry name" value="ATPase domain of HSP90 chaperone/DNA topoisomerase II/histidine kinase"/>
    <property type="match status" value="1"/>
</dbReference>